<organism evidence="1 2">
    <name type="scientific">Fusarium decemcellulare</name>
    <dbReference type="NCBI Taxonomy" id="57161"/>
    <lineage>
        <taxon>Eukaryota</taxon>
        <taxon>Fungi</taxon>
        <taxon>Dikarya</taxon>
        <taxon>Ascomycota</taxon>
        <taxon>Pezizomycotina</taxon>
        <taxon>Sordariomycetes</taxon>
        <taxon>Hypocreomycetidae</taxon>
        <taxon>Hypocreales</taxon>
        <taxon>Nectriaceae</taxon>
        <taxon>Fusarium</taxon>
        <taxon>Fusarium decemcellulare species complex</taxon>
    </lineage>
</organism>
<evidence type="ECO:0000313" key="1">
    <source>
        <dbReference type="EMBL" id="KAJ3541582.1"/>
    </source>
</evidence>
<reference evidence="1" key="1">
    <citation type="submission" date="2022-08" db="EMBL/GenBank/DDBJ databases">
        <title>Genome Sequence of Fusarium decemcellulare.</title>
        <authorList>
            <person name="Buettner E."/>
        </authorList>
    </citation>
    <scope>NUCLEOTIDE SEQUENCE</scope>
    <source>
        <strain evidence="1">Babe19</strain>
    </source>
</reference>
<keyword evidence="2" id="KW-1185">Reference proteome</keyword>
<gene>
    <name evidence="1" type="ORF">NM208_g4538</name>
</gene>
<dbReference type="Proteomes" id="UP001148629">
    <property type="component" value="Unassembled WGS sequence"/>
</dbReference>
<dbReference type="EMBL" id="JANRMS010000343">
    <property type="protein sequence ID" value="KAJ3541582.1"/>
    <property type="molecule type" value="Genomic_DNA"/>
</dbReference>
<protein>
    <submittedName>
        <fullName evidence="1">Uncharacterized protein</fullName>
    </submittedName>
</protein>
<name>A0ACC1SKF9_9HYPO</name>
<sequence length="891" mass="99086">MRHRLSTTPRASRRAHIFSADDDTAEFEADSSRRRLISRSKWAPPGSAPEVHHPIEREDGPVASGIPRLALTETPDVLPVEEHPELESDTGSFTLKDRQEFINETHPFGIRLWKPALYRQGKPTEDDGTDIRSVPGQKVGLWLQLFNTLWTILFGWWLAILAAIGGLVCIICPTPSSHEYGLVLCSLARYLFYPFGKLVRLENEEEYHDQDAGQGRSMHEYQQWQDGTLNNGHLFFGPEQGQPTLSRQSTMLGRGQWNSGRIIFLAVLYTFILPPLLLVSLICWALVFTIPMAKTTTHLLRHLQCRPLALSFDLDGHSAPSADEQESKVLLCIYSAVGFRYWRYSIGGNSVFLIELMAIALLIVFDWLVLQKLMHIHTIDLPPTLLFPACLAGIIPLAYFIGQAVASISAQSSMGLSAVVNAVFSTIFEVLFYCIALKQGKSRLVEGCIIGSIFAGVLFLPGLSMCFGALKRKTQRFNSKSAGVTSTMLLFATIGIFSPTLFYAVHGTHVMRCRGCSYNSTQSLMVNPPRNIENCRTCSISQELDLDGDIYVHVLRPFSYFCATLLLLAYAIGLWFTLRTHATIIWTGDAHDKKHDGRGQHPASKHPIQVIPAISVGTSSEAGGFSSGKGRSSIRPTITVGSPHERLSPIASPLRRTKSNTMVPEVPHRNPAQGGCEALPELPEEDDSHDLHRVRTTSVSSIDTRAARARVSHDDISRSVPNWSRTKSLLVLFGATLLYGILANIIMGTVDSILKEFHVDEKFVGLTIFALVPNTTEIWNAILFATNGNIALSMEIGSAYVLQVCLLQIPALVFFSAPFHSYPGPNEDLRSYVFPLVFPQWDMVLVIICVFLLGYMYSEGKSNYFKGSILLLTAHMFYCKAMRVGFDDFRE</sequence>
<comment type="caution">
    <text evidence="1">The sequence shown here is derived from an EMBL/GenBank/DDBJ whole genome shotgun (WGS) entry which is preliminary data.</text>
</comment>
<accession>A0ACC1SKF9</accession>
<evidence type="ECO:0000313" key="2">
    <source>
        <dbReference type="Proteomes" id="UP001148629"/>
    </source>
</evidence>
<proteinExistence type="predicted"/>